<feature type="region of interest" description="Disordered" evidence="1">
    <location>
        <begin position="135"/>
        <end position="251"/>
    </location>
</feature>
<dbReference type="EMBL" id="JAIWYP010000019">
    <property type="protein sequence ID" value="KAH3692814.1"/>
    <property type="molecule type" value="Genomic_DNA"/>
</dbReference>
<feature type="compositionally biased region" description="Basic and acidic residues" evidence="1">
    <location>
        <begin position="152"/>
        <end position="167"/>
    </location>
</feature>
<evidence type="ECO:0000313" key="2">
    <source>
        <dbReference type="EMBL" id="KAH3692814.1"/>
    </source>
</evidence>
<evidence type="ECO:0000313" key="3">
    <source>
        <dbReference type="Proteomes" id="UP000828390"/>
    </source>
</evidence>
<feature type="compositionally biased region" description="Basic and acidic residues" evidence="1">
    <location>
        <begin position="238"/>
        <end position="251"/>
    </location>
</feature>
<organism evidence="2 3">
    <name type="scientific">Dreissena polymorpha</name>
    <name type="common">Zebra mussel</name>
    <name type="synonym">Mytilus polymorpha</name>
    <dbReference type="NCBI Taxonomy" id="45954"/>
    <lineage>
        <taxon>Eukaryota</taxon>
        <taxon>Metazoa</taxon>
        <taxon>Spiralia</taxon>
        <taxon>Lophotrochozoa</taxon>
        <taxon>Mollusca</taxon>
        <taxon>Bivalvia</taxon>
        <taxon>Autobranchia</taxon>
        <taxon>Heteroconchia</taxon>
        <taxon>Euheterodonta</taxon>
        <taxon>Imparidentia</taxon>
        <taxon>Neoheterodontei</taxon>
        <taxon>Myida</taxon>
        <taxon>Dreissenoidea</taxon>
        <taxon>Dreissenidae</taxon>
        <taxon>Dreissena</taxon>
    </lineage>
</organism>
<dbReference type="AlphaFoldDB" id="A0A9D4BGK9"/>
<accession>A0A9D4BGK9</accession>
<sequence length="251" mass="28211">MNIDDDDDDDDDDNGCGGNDDDDDVAAVEDWVDDDDDDGAADDDNDAAAAADDDEVNDVHLLLIFDDAGTAASKGQRDSKRVKNGLDGMELYMNVERRESRFDPRGRFTTTPKMHKYDFLYKVLDSSVLEAQHRKSRLAKAERTRPKTSFKSPERAKSTMKSTERAKSSLVRSSVSPKRDRRGTRRVISPGPYDKKRIDNRSESRPKTERDDDRYDRAGQSFPRPNAAMNSDGGGETKSTDATRRCSDRMK</sequence>
<name>A0A9D4BGK9_DREPO</name>
<reference evidence="2" key="1">
    <citation type="journal article" date="2019" name="bioRxiv">
        <title>The Genome of the Zebra Mussel, Dreissena polymorpha: A Resource for Invasive Species Research.</title>
        <authorList>
            <person name="McCartney M.A."/>
            <person name="Auch B."/>
            <person name="Kono T."/>
            <person name="Mallez S."/>
            <person name="Zhang Y."/>
            <person name="Obille A."/>
            <person name="Becker A."/>
            <person name="Abrahante J.E."/>
            <person name="Garbe J."/>
            <person name="Badalamenti J.P."/>
            <person name="Herman A."/>
            <person name="Mangelson H."/>
            <person name="Liachko I."/>
            <person name="Sullivan S."/>
            <person name="Sone E.D."/>
            <person name="Koren S."/>
            <person name="Silverstein K.A.T."/>
            <person name="Beckman K.B."/>
            <person name="Gohl D.M."/>
        </authorList>
    </citation>
    <scope>NUCLEOTIDE SEQUENCE</scope>
    <source>
        <strain evidence="2">Duluth1</strain>
        <tissue evidence="2">Whole animal</tissue>
    </source>
</reference>
<reference evidence="2" key="2">
    <citation type="submission" date="2020-11" db="EMBL/GenBank/DDBJ databases">
        <authorList>
            <person name="McCartney M.A."/>
            <person name="Auch B."/>
            <person name="Kono T."/>
            <person name="Mallez S."/>
            <person name="Becker A."/>
            <person name="Gohl D.M."/>
            <person name="Silverstein K.A.T."/>
            <person name="Koren S."/>
            <person name="Bechman K.B."/>
            <person name="Herman A."/>
            <person name="Abrahante J.E."/>
            <person name="Garbe J."/>
        </authorList>
    </citation>
    <scope>NUCLEOTIDE SEQUENCE</scope>
    <source>
        <strain evidence="2">Duluth1</strain>
        <tissue evidence="2">Whole animal</tissue>
    </source>
</reference>
<gene>
    <name evidence="2" type="ORF">DPMN_194567</name>
</gene>
<proteinExistence type="predicted"/>
<feature type="compositionally biased region" description="Basic and acidic residues" evidence="1">
    <location>
        <begin position="193"/>
        <end position="217"/>
    </location>
</feature>
<evidence type="ECO:0000256" key="1">
    <source>
        <dbReference type="SAM" id="MobiDB-lite"/>
    </source>
</evidence>
<keyword evidence="3" id="KW-1185">Reference proteome</keyword>
<comment type="caution">
    <text evidence="2">The sequence shown here is derived from an EMBL/GenBank/DDBJ whole genome shotgun (WGS) entry which is preliminary data.</text>
</comment>
<protein>
    <submittedName>
        <fullName evidence="2">Uncharacterized protein</fullName>
    </submittedName>
</protein>
<dbReference type="Proteomes" id="UP000828390">
    <property type="component" value="Unassembled WGS sequence"/>
</dbReference>
<feature type="region of interest" description="Disordered" evidence="1">
    <location>
        <begin position="1"/>
        <end position="53"/>
    </location>
</feature>